<dbReference type="AlphaFoldDB" id="A0A9D4RKD2"/>
<sequence>METDSTDNESDYSGFESDDLPLADLVDSDEEFGDSDKENESVVEDKNKTVNDRSDHAKQLFSGPEPGPRFHLDPDQSEWNFVGIFFPMMLV</sequence>
<name>A0A9D4RKD2_DREPO</name>
<dbReference type="Proteomes" id="UP000828390">
    <property type="component" value="Unassembled WGS sequence"/>
</dbReference>
<evidence type="ECO:0000313" key="2">
    <source>
        <dbReference type="EMBL" id="KAH3871981.1"/>
    </source>
</evidence>
<accession>A0A9D4RKD2</accession>
<proteinExistence type="predicted"/>
<evidence type="ECO:0000256" key="1">
    <source>
        <dbReference type="SAM" id="MobiDB-lite"/>
    </source>
</evidence>
<comment type="caution">
    <text evidence="2">The sequence shown here is derived from an EMBL/GenBank/DDBJ whole genome shotgun (WGS) entry which is preliminary data.</text>
</comment>
<gene>
    <name evidence="2" type="ORF">DPMN_035196</name>
</gene>
<feature type="compositionally biased region" description="Acidic residues" evidence="1">
    <location>
        <begin position="1"/>
        <end position="33"/>
    </location>
</feature>
<evidence type="ECO:0000313" key="3">
    <source>
        <dbReference type="Proteomes" id="UP000828390"/>
    </source>
</evidence>
<organism evidence="2 3">
    <name type="scientific">Dreissena polymorpha</name>
    <name type="common">Zebra mussel</name>
    <name type="synonym">Mytilus polymorpha</name>
    <dbReference type="NCBI Taxonomy" id="45954"/>
    <lineage>
        <taxon>Eukaryota</taxon>
        <taxon>Metazoa</taxon>
        <taxon>Spiralia</taxon>
        <taxon>Lophotrochozoa</taxon>
        <taxon>Mollusca</taxon>
        <taxon>Bivalvia</taxon>
        <taxon>Autobranchia</taxon>
        <taxon>Heteroconchia</taxon>
        <taxon>Euheterodonta</taxon>
        <taxon>Imparidentia</taxon>
        <taxon>Neoheterodontei</taxon>
        <taxon>Myida</taxon>
        <taxon>Dreissenoidea</taxon>
        <taxon>Dreissenidae</taxon>
        <taxon>Dreissena</taxon>
    </lineage>
</organism>
<reference evidence="2" key="2">
    <citation type="submission" date="2020-11" db="EMBL/GenBank/DDBJ databases">
        <authorList>
            <person name="McCartney M.A."/>
            <person name="Auch B."/>
            <person name="Kono T."/>
            <person name="Mallez S."/>
            <person name="Becker A."/>
            <person name="Gohl D.M."/>
            <person name="Silverstein K.A.T."/>
            <person name="Koren S."/>
            <person name="Bechman K.B."/>
            <person name="Herman A."/>
            <person name="Abrahante J.E."/>
            <person name="Garbe J."/>
        </authorList>
    </citation>
    <scope>NUCLEOTIDE SEQUENCE</scope>
    <source>
        <strain evidence="2">Duluth1</strain>
        <tissue evidence="2">Whole animal</tissue>
    </source>
</reference>
<keyword evidence="3" id="KW-1185">Reference proteome</keyword>
<reference evidence="2" key="1">
    <citation type="journal article" date="2019" name="bioRxiv">
        <title>The Genome of the Zebra Mussel, Dreissena polymorpha: A Resource for Invasive Species Research.</title>
        <authorList>
            <person name="McCartney M.A."/>
            <person name="Auch B."/>
            <person name="Kono T."/>
            <person name="Mallez S."/>
            <person name="Zhang Y."/>
            <person name="Obille A."/>
            <person name="Becker A."/>
            <person name="Abrahante J.E."/>
            <person name="Garbe J."/>
            <person name="Badalamenti J.P."/>
            <person name="Herman A."/>
            <person name="Mangelson H."/>
            <person name="Liachko I."/>
            <person name="Sullivan S."/>
            <person name="Sone E.D."/>
            <person name="Koren S."/>
            <person name="Silverstein K.A.T."/>
            <person name="Beckman K.B."/>
            <person name="Gohl D.M."/>
        </authorList>
    </citation>
    <scope>NUCLEOTIDE SEQUENCE</scope>
    <source>
        <strain evidence="2">Duluth1</strain>
        <tissue evidence="2">Whole animal</tissue>
    </source>
</reference>
<protein>
    <submittedName>
        <fullName evidence="2">Uncharacterized protein</fullName>
    </submittedName>
</protein>
<feature type="compositionally biased region" description="Basic and acidic residues" evidence="1">
    <location>
        <begin position="34"/>
        <end position="58"/>
    </location>
</feature>
<dbReference type="EMBL" id="JAIWYP010000002">
    <property type="protein sequence ID" value="KAH3871981.1"/>
    <property type="molecule type" value="Genomic_DNA"/>
</dbReference>
<feature type="region of interest" description="Disordered" evidence="1">
    <location>
        <begin position="1"/>
        <end position="71"/>
    </location>
</feature>